<dbReference type="SUPFAM" id="SSF103473">
    <property type="entry name" value="MFS general substrate transporter"/>
    <property type="match status" value="1"/>
</dbReference>
<feature type="transmembrane region" description="Helical" evidence="8">
    <location>
        <begin position="194"/>
        <end position="218"/>
    </location>
</feature>
<dbReference type="InterPro" id="IPR020846">
    <property type="entry name" value="MFS_dom"/>
</dbReference>
<evidence type="ECO:0000256" key="7">
    <source>
        <dbReference type="SAM" id="MobiDB-lite"/>
    </source>
</evidence>
<dbReference type="Gene3D" id="1.20.1720.10">
    <property type="entry name" value="Multidrug resistance protein D"/>
    <property type="match status" value="1"/>
</dbReference>
<dbReference type="PROSITE" id="PS50850">
    <property type="entry name" value="MFS"/>
    <property type="match status" value="1"/>
</dbReference>
<reference evidence="11" key="1">
    <citation type="submission" date="2018-12" db="EMBL/GenBank/DDBJ databases">
        <title>Tengunoibacter tsumagoiensis gen. nov., sp. nov., Dictyobacter kobayashii sp. nov., D. alpinus sp. nov., and D. joshuensis sp. nov. and description of Dictyobacteraceae fam. nov. within the order Ktedonobacterales isolated from Tengu-no-mugimeshi.</title>
        <authorList>
            <person name="Wang C.M."/>
            <person name="Zheng Y."/>
            <person name="Sakai Y."/>
            <person name="Toyoda A."/>
            <person name="Minakuchi Y."/>
            <person name="Abe K."/>
            <person name="Yokota A."/>
            <person name="Yabe S."/>
        </authorList>
    </citation>
    <scope>NUCLEOTIDE SEQUENCE [LARGE SCALE GENOMIC DNA]</scope>
    <source>
        <strain evidence="11">Uno16</strain>
    </source>
</reference>
<feature type="transmembrane region" description="Helical" evidence="8">
    <location>
        <begin position="497"/>
        <end position="520"/>
    </location>
</feature>
<keyword evidence="5 8" id="KW-1133">Transmembrane helix</keyword>
<feature type="transmembrane region" description="Helical" evidence="8">
    <location>
        <begin position="403"/>
        <end position="424"/>
    </location>
</feature>
<evidence type="ECO:0000256" key="6">
    <source>
        <dbReference type="ARBA" id="ARBA00023136"/>
    </source>
</evidence>
<comment type="subcellular location">
    <subcellularLocation>
        <location evidence="1">Cell membrane</location>
        <topology evidence="1">Multi-pass membrane protein</topology>
    </subcellularLocation>
</comment>
<keyword evidence="4 8" id="KW-0812">Transmembrane</keyword>
<keyword evidence="11" id="KW-1185">Reference proteome</keyword>
<keyword evidence="2" id="KW-0813">Transport</keyword>
<name>A0A402B5R4_9CHLR</name>
<feature type="transmembrane region" description="Helical" evidence="8">
    <location>
        <begin position="616"/>
        <end position="636"/>
    </location>
</feature>
<sequence length="825" mass="88636">MYTFEDDNETSSRYKRAMYNSSDQTEQNIPPTTVEMSRKTNVLPDNRRTRILPDDLTLDDLPTLPDHTPTQPAPIARRAANAALIVACIGVFLTALDQTVVVTALPQVITDLQIPLTQLDHAAWIISAYLLGFVVAMPLMGRVSDIYGRRRIFLLCLLIFGVGSIFCGIAPLLGKNVPLQFLAALHIDISSPGLIWLIMARVIQAIGGGALVPVAMAIASDVYTSKKRALALGIIGAVTEAGGAIGPLYGALIVERLGWQYIFYLNVPLVLALLIAAWIFIPGGTKLQESIDWLGAIFIALALTCLSLGLAQQGTSLGPAAANATTPQNNPLALVLALVFLLAFILVERKVRWPVVDLQLFKHFQFSAAALVSLLVGAALIIAMANIPIFVDTVLQSSVLDSGLALLRLTVMIPIGALLGGWLSHRITCRVTAVIGLLFTAAGFYLMSRWPIQADWNLMTQATITAGFGFGLVIAPIGTTAINAVRTTQVGMSSSIVTALRMVGMIFGLAALTSWALAYFRQISLAYPTSPQATTGNPLTGYANYLIGAAHTVYCTVFFISAILCLLAIIPALFLWGRAMPVSAREAAIDQVLTAPISKPVQPLSGQATAAKRSRVNLLLVILLVLSSSLATYLIISSASTKTGVGNQANAPRKIDLSLNQTALTSIFASQLGKQQKFLKDLTVKPMENDKLVIAFNLGIDLNGIQRTMPVELDSTMYLDKKQNMQLAIQHVKRDSIDAGPAVAQGMQTALNQMLIADVMPAIHQQLKDVKILSIHTSKNIVCSKGAITFVLQIEATTIQGISAQSLPSPICFNTTLDFKNLLHR</sequence>
<dbReference type="CDD" id="cd17321">
    <property type="entry name" value="MFS_MMR_MDR_like"/>
    <property type="match status" value="1"/>
</dbReference>
<dbReference type="Proteomes" id="UP000287171">
    <property type="component" value="Unassembled WGS sequence"/>
</dbReference>
<dbReference type="AlphaFoldDB" id="A0A402B5R4"/>
<feature type="transmembrane region" description="Helical" evidence="8">
    <location>
        <begin position="464"/>
        <end position="485"/>
    </location>
</feature>
<dbReference type="GO" id="GO:0022857">
    <property type="term" value="F:transmembrane transporter activity"/>
    <property type="evidence" value="ECO:0007669"/>
    <property type="project" value="InterPro"/>
</dbReference>
<evidence type="ECO:0000313" key="10">
    <source>
        <dbReference type="EMBL" id="GCE26684.1"/>
    </source>
</evidence>
<comment type="caution">
    <text evidence="10">The sequence shown here is derived from an EMBL/GenBank/DDBJ whole genome shotgun (WGS) entry which is preliminary data.</text>
</comment>
<feature type="transmembrane region" description="Helical" evidence="8">
    <location>
        <begin position="121"/>
        <end position="140"/>
    </location>
</feature>
<dbReference type="InterPro" id="IPR036259">
    <property type="entry name" value="MFS_trans_sf"/>
</dbReference>
<dbReference type="InterPro" id="IPR011701">
    <property type="entry name" value="MFS"/>
</dbReference>
<feature type="transmembrane region" description="Helical" evidence="8">
    <location>
        <begin position="368"/>
        <end position="391"/>
    </location>
</feature>
<evidence type="ECO:0000256" key="2">
    <source>
        <dbReference type="ARBA" id="ARBA00022448"/>
    </source>
</evidence>
<feature type="compositionally biased region" description="Polar residues" evidence="7">
    <location>
        <begin position="19"/>
        <end position="32"/>
    </location>
</feature>
<evidence type="ECO:0000259" key="9">
    <source>
        <dbReference type="PROSITE" id="PS50850"/>
    </source>
</evidence>
<keyword evidence="6 8" id="KW-0472">Membrane</keyword>
<feature type="transmembrane region" description="Helical" evidence="8">
    <location>
        <begin position="551"/>
        <end position="576"/>
    </location>
</feature>
<feature type="transmembrane region" description="Helical" evidence="8">
    <location>
        <begin position="431"/>
        <end position="452"/>
    </location>
</feature>
<feature type="transmembrane region" description="Helical" evidence="8">
    <location>
        <begin position="293"/>
        <end position="311"/>
    </location>
</feature>
<feature type="domain" description="Major facilitator superfamily (MFS) profile" evidence="9">
    <location>
        <begin position="83"/>
        <end position="580"/>
    </location>
</feature>
<dbReference type="Pfam" id="PF07690">
    <property type="entry name" value="MFS_1"/>
    <property type="match status" value="1"/>
</dbReference>
<evidence type="ECO:0000256" key="8">
    <source>
        <dbReference type="SAM" id="Phobius"/>
    </source>
</evidence>
<dbReference type="Gene3D" id="1.20.1250.20">
    <property type="entry name" value="MFS general substrate transporter like domains"/>
    <property type="match status" value="1"/>
</dbReference>
<accession>A0A402B5R4</accession>
<feature type="region of interest" description="Disordered" evidence="7">
    <location>
        <begin position="1"/>
        <end position="32"/>
    </location>
</feature>
<feature type="transmembrane region" description="Helical" evidence="8">
    <location>
        <begin position="261"/>
        <end position="281"/>
    </location>
</feature>
<dbReference type="GO" id="GO:0005886">
    <property type="term" value="C:plasma membrane"/>
    <property type="evidence" value="ECO:0007669"/>
    <property type="project" value="UniProtKB-SubCell"/>
</dbReference>
<organism evidence="10 11">
    <name type="scientific">Dictyobacter alpinus</name>
    <dbReference type="NCBI Taxonomy" id="2014873"/>
    <lineage>
        <taxon>Bacteria</taxon>
        <taxon>Bacillati</taxon>
        <taxon>Chloroflexota</taxon>
        <taxon>Ktedonobacteria</taxon>
        <taxon>Ktedonobacterales</taxon>
        <taxon>Dictyobacteraceae</taxon>
        <taxon>Dictyobacter</taxon>
    </lineage>
</organism>
<dbReference type="PANTHER" id="PTHR42718">
    <property type="entry name" value="MAJOR FACILITATOR SUPERFAMILY MULTIDRUG TRANSPORTER MFSC"/>
    <property type="match status" value="1"/>
</dbReference>
<gene>
    <name evidence="10" type="ORF">KDA_21680</name>
</gene>
<evidence type="ECO:0000256" key="4">
    <source>
        <dbReference type="ARBA" id="ARBA00022692"/>
    </source>
</evidence>
<evidence type="ECO:0000256" key="3">
    <source>
        <dbReference type="ARBA" id="ARBA00022475"/>
    </source>
</evidence>
<evidence type="ECO:0000256" key="1">
    <source>
        <dbReference type="ARBA" id="ARBA00004651"/>
    </source>
</evidence>
<dbReference type="RefSeq" id="WP_161982067.1">
    <property type="nucleotide sequence ID" value="NZ_BIFT01000001.1"/>
</dbReference>
<keyword evidence="3" id="KW-1003">Cell membrane</keyword>
<feature type="transmembrane region" description="Helical" evidence="8">
    <location>
        <begin position="82"/>
        <end position="109"/>
    </location>
</feature>
<dbReference type="EMBL" id="BIFT01000001">
    <property type="protein sequence ID" value="GCE26684.1"/>
    <property type="molecule type" value="Genomic_DNA"/>
</dbReference>
<feature type="transmembrane region" description="Helical" evidence="8">
    <location>
        <begin position="331"/>
        <end position="347"/>
    </location>
</feature>
<evidence type="ECO:0000313" key="11">
    <source>
        <dbReference type="Proteomes" id="UP000287171"/>
    </source>
</evidence>
<proteinExistence type="predicted"/>
<dbReference type="PANTHER" id="PTHR42718:SF46">
    <property type="entry name" value="BLR6921 PROTEIN"/>
    <property type="match status" value="1"/>
</dbReference>
<protein>
    <recommendedName>
        <fullName evidence="9">Major facilitator superfamily (MFS) profile domain-containing protein</fullName>
    </recommendedName>
</protein>
<feature type="transmembrane region" description="Helical" evidence="8">
    <location>
        <begin position="230"/>
        <end position="249"/>
    </location>
</feature>
<evidence type="ECO:0000256" key="5">
    <source>
        <dbReference type="ARBA" id="ARBA00022989"/>
    </source>
</evidence>
<feature type="transmembrane region" description="Helical" evidence="8">
    <location>
        <begin position="152"/>
        <end position="174"/>
    </location>
</feature>